<dbReference type="RefSeq" id="WP_106167728.1">
    <property type="nucleotide sequence ID" value="NZ_JAVKZF010000002.1"/>
</dbReference>
<protein>
    <recommendedName>
        <fullName evidence="7">DUF1092 domain-containing protein</fullName>
    </recommendedName>
</protein>
<feature type="domain" description="RNA-binding protein Tab2/Atab2 C-terminal" evidence="4">
    <location>
        <begin position="169"/>
        <end position="325"/>
    </location>
</feature>
<keyword evidence="6" id="KW-1185">Reference proteome</keyword>
<dbReference type="Proteomes" id="UP000282574">
    <property type="component" value="Unassembled WGS sequence"/>
</dbReference>
<evidence type="ECO:0000259" key="4">
    <source>
        <dbReference type="Pfam" id="PF20429"/>
    </source>
</evidence>
<dbReference type="Pfam" id="PF20429">
    <property type="entry name" value="Tab2-like_C"/>
    <property type="match status" value="1"/>
</dbReference>
<evidence type="ECO:0000256" key="2">
    <source>
        <dbReference type="SAM" id="Phobius"/>
    </source>
</evidence>
<gene>
    <name evidence="5" type="ORF">DSM107010_36870</name>
</gene>
<dbReference type="PANTHER" id="PTHR34556:SF2">
    <property type="entry name" value="PROTEIN TAB2 HOMOLOG, CHLOROPLASTIC"/>
    <property type="match status" value="1"/>
</dbReference>
<keyword evidence="2" id="KW-0812">Transmembrane</keyword>
<proteinExistence type="predicted"/>
<keyword evidence="2" id="KW-1133">Transmembrane helix</keyword>
<feature type="domain" description="RNA-binding protein Tab2-like N-terminal" evidence="3">
    <location>
        <begin position="7"/>
        <end position="82"/>
    </location>
</feature>
<evidence type="ECO:0000313" key="6">
    <source>
        <dbReference type="Proteomes" id="UP000282574"/>
    </source>
</evidence>
<evidence type="ECO:0008006" key="7">
    <source>
        <dbReference type="Google" id="ProtNLM"/>
    </source>
</evidence>
<dbReference type="AlphaFoldDB" id="A0AB37UI67"/>
<evidence type="ECO:0000313" key="5">
    <source>
        <dbReference type="EMBL" id="RUT11053.1"/>
    </source>
</evidence>
<feature type="domain" description="RNA-binding protein Tab2-like N-terminal" evidence="3">
    <location>
        <begin position="114"/>
        <end position="158"/>
    </location>
</feature>
<sequence>MTNDKSIWQADFYRRPWQDDTGQVLWELLICDAEGGMLFDHATQTRSDHRTGNFRYEAICPQAAANASWLVEQLQLAASNSSEFFSTTPKSISPSPPYQGGLGGSESVTGQTKLALPDTIQVFRPQSLSLIATAGQKLGITVEPTRRTGALKQWLRSRIPQYSTTGAYNPLAVDKPPPVPLPENLWGDRWRFASLPAGDLEAAFKDRPLPILDMPEFLLPLNLGLASTIAVPGIIIYGGRKSMQLARWLQAAQPIALNYVPGELAGLILEAGLADRWVVATFSDSEAIASAQTYAQRQQQSQGLHFLLVQPDDSGMTYTGFFLLREE</sequence>
<keyword evidence="2" id="KW-0472">Membrane</keyword>
<feature type="transmembrane region" description="Helical" evidence="2">
    <location>
        <begin position="217"/>
        <end position="237"/>
    </location>
</feature>
<reference evidence="5 6" key="1">
    <citation type="journal article" date="2019" name="Genome Biol. Evol.">
        <title>Day and night: Metabolic profiles and evolutionary relationships of six axenic non-marine cyanobacteria.</title>
        <authorList>
            <person name="Will S.E."/>
            <person name="Henke P."/>
            <person name="Boedeker C."/>
            <person name="Huang S."/>
            <person name="Brinkmann H."/>
            <person name="Rohde M."/>
            <person name="Jarek M."/>
            <person name="Friedl T."/>
            <person name="Seufert S."/>
            <person name="Schumacher M."/>
            <person name="Overmann J."/>
            <person name="Neumann-Schaal M."/>
            <person name="Petersen J."/>
        </authorList>
    </citation>
    <scope>NUCLEOTIDE SEQUENCE [LARGE SCALE GENOMIC DNA]</scope>
    <source>
        <strain evidence="5 6">SAG 39.79</strain>
    </source>
</reference>
<accession>A0AB37UI67</accession>
<evidence type="ECO:0000256" key="1">
    <source>
        <dbReference type="SAM" id="MobiDB-lite"/>
    </source>
</evidence>
<dbReference type="Pfam" id="PF06485">
    <property type="entry name" value="Tab2-like_N"/>
    <property type="match status" value="2"/>
</dbReference>
<evidence type="ECO:0000259" key="3">
    <source>
        <dbReference type="Pfam" id="PF06485"/>
    </source>
</evidence>
<feature type="region of interest" description="Disordered" evidence="1">
    <location>
        <begin position="87"/>
        <end position="106"/>
    </location>
</feature>
<name>A0AB37UI67_9CYAN</name>
<organism evidence="5 6">
    <name type="scientific">Chroococcidiopsis cubana SAG 39.79</name>
    <dbReference type="NCBI Taxonomy" id="388085"/>
    <lineage>
        <taxon>Bacteria</taxon>
        <taxon>Bacillati</taxon>
        <taxon>Cyanobacteriota</taxon>
        <taxon>Cyanophyceae</taxon>
        <taxon>Chroococcidiopsidales</taxon>
        <taxon>Chroococcidiopsidaceae</taxon>
        <taxon>Chroococcidiopsis</taxon>
    </lineage>
</organism>
<dbReference type="PANTHER" id="PTHR34556">
    <property type="match status" value="1"/>
</dbReference>
<dbReference type="InterPro" id="IPR046761">
    <property type="entry name" value="Tab2-like_C"/>
</dbReference>
<dbReference type="InterPro" id="IPR009472">
    <property type="entry name" value="Tab2-like"/>
</dbReference>
<dbReference type="EMBL" id="RSCK01000032">
    <property type="protein sequence ID" value="RUT11053.1"/>
    <property type="molecule type" value="Genomic_DNA"/>
</dbReference>
<comment type="caution">
    <text evidence="5">The sequence shown here is derived from an EMBL/GenBank/DDBJ whole genome shotgun (WGS) entry which is preliminary data.</text>
</comment>
<dbReference type="InterPro" id="IPR046760">
    <property type="entry name" value="Tab2-like_N"/>
</dbReference>
<dbReference type="GO" id="GO:0003723">
    <property type="term" value="F:RNA binding"/>
    <property type="evidence" value="ECO:0007669"/>
    <property type="project" value="InterPro"/>
</dbReference>